<accession>A0A8H3GYQ9</accession>
<sequence length="67" mass="7597">MSNIPESQAYNSETLQWVMGQDGLTYVYTPTGELVAAVAWLQIPDGEHDRATIDYLVHHRSKQGYML</sequence>
<evidence type="ECO:0000313" key="2">
    <source>
        <dbReference type="Proteomes" id="UP000663846"/>
    </source>
</evidence>
<protein>
    <submittedName>
        <fullName evidence="1">Uncharacterized protein</fullName>
    </submittedName>
</protein>
<name>A0A8H3GYQ9_9AGAM</name>
<proteinExistence type="predicted"/>
<dbReference type="EMBL" id="CAJMWS010001046">
    <property type="protein sequence ID" value="CAE6471986.1"/>
    <property type="molecule type" value="Genomic_DNA"/>
</dbReference>
<evidence type="ECO:0000313" key="1">
    <source>
        <dbReference type="EMBL" id="CAE6471986.1"/>
    </source>
</evidence>
<gene>
    <name evidence="1" type="ORF">RDB_LOCUS177083</name>
</gene>
<dbReference type="Proteomes" id="UP000663846">
    <property type="component" value="Unassembled WGS sequence"/>
</dbReference>
<dbReference type="OrthoDB" id="14252at2759"/>
<comment type="caution">
    <text evidence="1">The sequence shown here is derived from an EMBL/GenBank/DDBJ whole genome shotgun (WGS) entry which is preliminary data.</text>
</comment>
<organism evidence="1 2">
    <name type="scientific">Rhizoctonia solani</name>
    <dbReference type="NCBI Taxonomy" id="456999"/>
    <lineage>
        <taxon>Eukaryota</taxon>
        <taxon>Fungi</taxon>
        <taxon>Dikarya</taxon>
        <taxon>Basidiomycota</taxon>
        <taxon>Agaricomycotina</taxon>
        <taxon>Agaricomycetes</taxon>
        <taxon>Cantharellales</taxon>
        <taxon>Ceratobasidiaceae</taxon>
        <taxon>Rhizoctonia</taxon>
    </lineage>
</organism>
<dbReference type="AlphaFoldDB" id="A0A8H3GYQ9"/>
<reference evidence="1" key="1">
    <citation type="submission" date="2021-01" db="EMBL/GenBank/DDBJ databases">
        <authorList>
            <person name="Kaushik A."/>
        </authorList>
    </citation>
    <scope>NUCLEOTIDE SEQUENCE</scope>
    <source>
        <strain evidence="1">AG1-1C</strain>
    </source>
</reference>